<feature type="non-terminal residue" evidence="3">
    <location>
        <position position="313"/>
    </location>
</feature>
<dbReference type="GO" id="GO:0006508">
    <property type="term" value="P:proteolysis"/>
    <property type="evidence" value="ECO:0007669"/>
    <property type="project" value="InterPro"/>
</dbReference>
<dbReference type="SUPFAM" id="SSF52743">
    <property type="entry name" value="Subtilisin-like"/>
    <property type="match status" value="1"/>
</dbReference>
<protein>
    <recommendedName>
        <fullName evidence="2">Peptidase S8/S53 domain-containing protein</fullName>
    </recommendedName>
</protein>
<dbReference type="PANTHER" id="PTHR43399:SF4">
    <property type="entry name" value="CELL WALL-ASSOCIATED PROTEASE"/>
    <property type="match status" value="1"/>
</dbReference>
<proteinExistence type="inferred from homology"/>
<dbReference type="InterPro" id="IPR000209">
    <property type="entry name" value="Peptidase_S8/S53_dom"/>
</dbReference>
<organism evidence="3">
    <name type="scientific">marine metagenome</name>
    <dbReference type="NCBI Taxonomy" id="408172"/>
    <lineage>
        <taxon>unclassified sequences</taxon>
        <taxon>metagenomes</taxon>
        <taxon>ecological metagenomes</taxon>
    </lineage>
</organism>
<evidence type="ECO:0000256" key="1">
    <source>
        <dbReference type="ARBA" id="ARBA00011073"/>
    </source>
</evidence>
<dbReference type="PANTHER" id="PTHR43399">
    <property type="entry name" value="SUBTILISIN-RELATED"/>
    <property type="match status" value="1"/>
</dbReference>
<dbReference type="AlphaFoldDB" id="A0A382SDL6"/>
<sequence length="313" mass="33751">MFQDVVNESGWSEPTVDWLLAEAFANGAVIHSDSWGDDTEAYTLRSAEFDLWHREVPWSLAFIAPGNNANRFFEPANARNVVSVGGSLHDNSSDLYSSSSQGPTEEGLRGNFIVTPAVGIVSAAADGNVSSFNDDMRSSTGTSMSTPMGASITAVIQQMVQDGWFTEEGFVPSGPLLRALLALSSDSMGQSSAPDAQQGWGRPNLANLIDYDTNSSANIWIHDSYMMNETIRMSLANEWLASNGTRPLEQIIASHWNGSDAQGPFLKQGDIVTWNLSVVPGEDLDVILSFNQRPFGAVSDDLNVAVVLPNGTR</sequence>
<dbReference type="InterPro" id="IPR036852">
    <property type="entry name" value="Peptidase_S8/S53_dom_sf"/>
</dbReference>
<evidence type="ECO:0000313" key="3">
    <source>
        <dbReference type="EMBL" id="SVD07258.1"/>
    </source>
</evidence>
<dbReference type="Gene3D" id="3.40.50.200">
    <property type="entry name" value="Peptidase S8/S53 domain"/>
    <property type="match status" value="1"/>
</dbReference>
<dbReference type="Pfam" id="PF00082">
    <property type="entry name" value="Peptidase_S8"/>
    <property type="match status" value="1"/>
</dbReference>
<name>A0A382SDL6_9ZZZZ</name>
<dbReference type="GO" id="GO:0004252">
    <property type="term" value="F:serine-type endopeptidase activity"/>
    <property type="evidence" value="ECO:0007669"/>
    <property type="project" value="InterPro"/>
</dbReference>
<feature type="domain" description="Peptidase S8/S53" evidence="2">
    <location>
        <begin position="21"/>
        <end position="201"/>
    </location>
</feature>
<comment type="similarity">
    <text evidence="1">Belongs to the peptidase S8 family.</text>
</comment>
<accession>A0A382SDL6</accession>
<reference evidence="3" key="1">
    <citation type="submission" date="2018-05" db="EMBL/GenBank/DDBJ databases">
        <authorList>
            <person name="Lanie J.A."/>
            <person name="Ng W.-L."/>
            <person name="Kazmierczak K.M."/>
            <person name="Andrzejewski T.M."/>
            <person name="Davidsen T.M."/>
            <person name="Wayne K.J."/>
            <person name="Tettelin H."/>
            <person name="Glass J.I."/>
            <person name="Rusch D."/>
            <person name="Podicherti R."/>
            <person name="Tsui H.-C.T."/>
            <person name="Winkler M.E."/>
        </authorList>
    </citation>
    <scope>NUCLEOTIDE SEQUENCE</scope>
</reference>
<dbReference type="InterPro" id="IPR051048">
    <property type="entry name" value="Peptidase_S8/S53_subtilisin"/>
</dbReference>
<evidence type="ECO:0000259" key="2">
    <source>
        <dbReference type="Pfam" id="PF00082"/>
    </source>
</evidence>
<dbReference type="EMBL" id="UINC01127860">
    <property type="protein sequence ID" value="SVD07258.1"/>
    <property type="molecule type" value="Genomic_DNA"/>
</dbReference>
<gene>
    <name evidence="3" type="ORF">METZ01_LOCUS360112</name>
</gene>